<sequence length="1040" mass="113971">MHSPLSSRASQSSKFQDGLKLEKPTVSYADLHSEVTKKGVNHQKQQVERKATEKEELVKYMSNLPSYLEKGENLKEKAFNVGVLDWRRLEKWQHNRKPESYQSSRYSQSSSNSSSFFTMDESSTRSSRGHSCSPAHPRMHRSTLQSHLNASPKEGVKTSVENVEKSQDLKAASSNPAKGQQSIFRMYQSFSRNQSESKLKEGKRKDKEPQIIPEIETSSDLKTYEVASRSKGKTKIQDGESSKGLEELKDACCDVHQNCHERFKTVRPRDDPQSSKSAISCPCDLESLNDQRSAEASRRNHSEGPLPKEIRSAGPYSDIPHSCPLPCEDERPSSLDAKSTEFSSEPLQPFSCSVKMSTSPPRSKSVEKKSNIMPRNSSVIKYAEESDVKKGTLETCKSRKPSPTRRLITGLGRIGQPSGSKDSSEHVAAKCETDKAAVFSRLEDPNNDKPSGRSQSSPLRRLLDPLLKPKAVNSQHPSEKDPTSVDRTCKSSNGRVESSAVQLGKVKLDLTSCKTISVDDSHHKKHESSTFQALLQIVIKNGLPLFTFAVDNNSDILAATMRKVSASSKNNNCWIYTFFTVHELKKKNGWINHGGKGKSRSYIPNAIAQMTVSDPRFSNLAKHNSVDEVSIREFVLFALDLTQVEQRMSNLQTNDELAAIIVKNGSCVRSKDLSATVILPGGVHGLSSKGEPSPLIERWKSGGLCDCGGWDMGCRLSVLSDQTKLARRPSKTHNAADKFELFSQGEILEDTPVFSLSPFKEGIFSVEFNSSVSFLQAFSICIAVLNSREPYELSELSKLFEEKYSEESTFVANDGIKASSQVKPEVPASYASYPPLSPIGRAGSGLNPNPCALRLIDLRIAYDGSANLARIYTPDLLGTGFWFGSSGLAEGAAGYATLSCTFRRQLLVLYADLKHAAIGVALVMGKNKGVGSGSATRATGNKIQSNEVVDFVLAKALARPKANSRGGTAMAAPSTNKINPSKEDNGEDVLVIDFEDTSRTLGDEDLVCTPSVRQNVKKNSTLVSSENADKAEKGNGPKTL</sequence>
<feature type="region of interest" description="Disordered" evidence="1">
    <location>
        <begin position="290"/>
        <end position="496"/>
    </location>
</feature>
<feature type="compositionally biased region" description="Polar residues" evidence="1">
    <location>
        <begin position="336"/>
        <end position="362"/>
    </location>
</feature>
<feature type="compositionally biased region" description="Basic and acidic residues" evidence="1">
    <location>
        <begin position="292"/>
        <end position="311"/>
    </location>
</feature>
<dbReference type="Pfam" id="PF12043">
    <property type="entry name" value="DUF3527"/>
    <property type="match status" value="2"/>
</dbReference>
<keyword evidence="3" id="KW-1185">Reference proteome</keyword>
<feature type="region of interest" description="Disordered" evidence="1">
    <location>
        <begin position="1012"/>
        <end position="1040"/>
    </location>
</feature>
<feature type="compositionally biased region" description="Basic and acidic residues" evidence="1">
    <location>
        <begin position="422"/>
        <end position="451"/>
    </location>
</feature>
<dbReference type="InterPro" id="IPR021916">
    <property type="entry name" value="DUF3527"/>
</dbReference>
<organism evidence="2 3">
    <name type="scientific">Actinidia rufa</name>
    <dbReference type="NCBI Taxonomy" id="165716"/>
    <lineage>
        <taxon>Eukaryota</taxon>
        <taxon>Viridiplantae</taxon>
        <taxon>Streptophyta</taxon>
        <taxon>Embryophyta</taxon>
        <taxon>Tracheophyta</taxon>
        <taxon>Spermatophyta</taxon>
        <taxon>Magnoliopsida</taxon>
        <taxon>eudicotyledons</taxon>
        <taxon>Gunneridae</taxon>
        <taxon>Pentapetalae</taxon>
        <taxon>asterids</taxon>
        <taxon>Ericales</taxon>
        <taxon>Actinidiaceae</taxon>
        <taxon>Actinidia</taxon>
    </lineage>
</organism>
<reference evidence="3" key="1">
    <citation type="submission" date="2019-07" db="EMBL/GenBank/DDBJ databases">
        <title>De Novo Assembly of kiwifruit Actinidia rufa.</title>
        <authorList>
            <person name="Sugita-Konishi S."/>
            <person name="Sato K."/>
            <person name="Mori E."/>
            <person name="Abe Y."/>
            <person name="Kisaki G."/>
            <person name="Hamano K."/>
            <person name="Suezawa K."/>
            <person name="Otani M."/>
            <person name="Fukuda T."/>
            <person name="Manabe T."/>
            <person name="Gomi K."/>
            <person name="Tabuchi M."/>
            <person name="Akimitsu K."/>
            <person name="Kataoka I."/>
        </authorList>
    </citation>
    <scope>NUCLEOTIDE SEQUENCE [LARGE SCALE GENOMIC DNA]</scope>
    <source>
        <strain evidence="3">cv. Fuchu</strain>
    </source>
</reference>
<feature type="compositionally biased region" description="Low complexity" evidence="1">
    <location>
        <begin position="100"/>
        <end position="133"/>
    </location>
</feature>
<feature type="compositionally biased region" description="Polar residues" evidence="1">
    <location>
        <begin position="1012"/>
        <end position="1026"/>
    </location>
</feature>
<feature type="compositionally biased region" description="Low complexity" evidence="1">
    <location>
        <begin position="452"/>
        <end position="469"/>
    </location>
</feature>
<dbReference type="PANTHER" id="PTHR31390">
    <property type="entry name" value="EXPRESSED PROTEIN"/>
    <property type="match status" value="1"/>
</dbReference>
<feature type="region of interest" description="Disordered" evidence="1">
    <location>
        <begin position="964"/>
        <end position="986"/>
    </location>
</feature>
<evidence type="ECO:0000313" key="3">
    <source>
        <dbReference type="Proteomes" id="UP000585474"/>
    </source>
</evidence>
<feature type="compositionally biased region" description="Polar residues" evidence="1">
    <location>
        <begin position="172"/>
        <end position="194"/>
    </location>
</feature>
<evidence type="ECO:0000313" key="2">
    <source>
        <dbReference type="EMBL" id="GFS39224.1"/>
    </source>
</evidence>
<protein>
    <submittedName>
        <fullName evidence="2">Hepatocyte growth factor activator, putative</fullName>
    </submittedName>
</protein>
<evidence type="ECO:0000256" key="1">
    <source>
        <dbReference type="SAM" id="MobiDB-lite"/>
    </source>
</evidence>
<feature type="compositionally biased region" description="Basic and acidic residues" evidence="1">
    <location>
        <begin position="382"/>
        <end position="392"/>
    </location>
</feature>
<proteinExistence type="predicted"/>
<feature type="region of interest" description="Disordered" evidence="1">
    <location>
        <begin position="92"/>
        <end position="243"/>
    </location>
</feature>
<feature type="compositionally biased region" description="Basic and acidic residues" evidence="1">
    <location>
        <begin position="195"/>
        <end position="209"/>
    </location>
</feature>
<dbReference type="PANTHER" id="PTHR31390:SF4">
    <property type="entry name" value="DUF3527 DOMAIN-CONTAINING PROTEIN"/>
    <property type="match status" value="1"/>
</dbReference>
<dbReference type="Proteomes" id="UP000585474">
    <property type="component" value="Unassembled WGS sequence"/>
</dbReference>
<accession>A0A7J0DP04</accession>
<comment type="caution">
    <text evidence="2">The sequence shown here is derived from an EMBL/GenBank/DDBJ whole genome shotgun (WGS) entry which is preliminary data.</text>
</comment>
<feature type="region of interest" description="Disordered" evidence="1">
    <location>
        <begin position="263"/>
        <end position="282"/>
    </location>
</feature>
<feature type="compositionally biased region" description="Basic and acidic residues" evidence="1">
    <location>
        <begin position="1027"/>
        <end position="1040"/>
    </location>
</feature>
<name>A0A7J0DP04_9ERIC</name>
<dbReference type="OrthoDB" id="1898655at2759"/>
<feature type="region of interest" description="Disordered" evidence="1">
    <location>
        <begin position="34"/>
        <end position="53"/>
    </location>
</feature>
<feature type="compositionally biased region" description="Basic and acidic residues" evidence="1">
    <location>
        <begin position="477"/>
        <end position="489"/>
    </location>
</feature>
<gene>
    <name evidence="2" type="ORF">Acr_00g0061760</name>
</gene>
<dbReference type="AlphaFoldDB" id="A0A7J0DP04"/>
<dbReference type="EMBL" id="BJWL01000324">
    <property type="protein sequence ID" value="GFS39224.1"/>
    <property type="molecule type" value="Genomic_DNA"/>
</dbReference>
<feature type="compositionally biased region" description="Basic and acidic residues" evidence="1">
    <location>
        <begin position="263"/>
        <end position="273"/>
    </location>
</feature>